<feature type="compositionally biased region" description="Polar residues" evidence="1">
    <location>
        <begin position="242"/>
        <end position="260"/>
    </location>
</feature>
<accession>A0A9W8XMP3</accession>
<evidence type="ECO:0000313" key="2">
    <source>
        <dbReference type="EMBL" id="KAJ4353598.1"/>
    </source>
</evidence>
<comment type="caution">
    <text evidence="2">The sequence shown here is derived from an EMBL/GenBank/DDBJ whole genome shotgun (WGS) entry which is preliminary data.</text>
</comment>
<dbReference type="OrthoDB" id="3800698at2759"/>
<dbReference type="GeneID" id="80908858"/>
<sequence>MENLHKNEMTTDHSMNYSTAPSMNDMILATQSITPINDAMKLSVIDPALLATSDIQPTSQQTAAVNDSMNQMMKDATPLGDEPGNFQDSMRMEEDGFIGFESPDEVLHYLKFKDEIFIESVIVVEPYGPHNAARVQAEVPQSFLSIPTRHRGSVIGVFPEQSPHAKDLALFDKHDQGFAEWWITSGGKFHMLAMNHEFSHMPINFNFQMSTNVNVHAPLNINIGMPQNTSHVAPPNVPAAYQQNSASGGPSESAKNTSRIATPKPGLYQDRALPAGALRIWSEIGAQLPQVSHRSEHPIYSHAPFYTVDLRLLGDVYITAHELLTWFPDHLGYWPDLIHRLAGGGWTDTDMIKFVYVVRGMTSSTSKEDARMAERDRSRIGHYRGDLGVTQTRQGTSKVVPRPYADLTCANWQDPRRATKIRGGDIEGHIDYYVSDLADGVLPAMYPTGVNAGALTDVIRLVKDFPNDAECQALKLSGVSEFAKQMGLFQTVADAGLPNSVQPGGAHADSTALAAAAALVRRPGYEVSITGTYGHKPRTLAAKSQSTSTTEPTDDRLASDPS</sequence>
<reference evidence="2" key="1">
    <citation type="submission" date="2022-10" db="EMBL/GenBank/DDBJ databases">
        <title>Tapping the CABI collections for fungal endophytes: first genome assemblies for Collariella, Neodidymelliopsis, Ascochyta clinopodiicola, Didymella pomorum, Didymosphaeria variabile, Neocosmospora piperis and Neocucurbitaria cava.</title>
        <authorList>
            <person name="Hill R."/>
        </authorList>
    </citation>
    <scope>NUCLEOTIDE SEQUENCE</scope>
    <source>
        <strain evidence="2">IMI 356815</strain>
    </source>
</reference>
<dbReference type="AlphaFoldDB" id="A0A9W8XMP3"/>
<gene>
    <name evidence="2" type="ORF">N0V89_005328</name>
</gene>
<dbReference type="RefSeq" id="XP_056071372.1">
    <property type="nucleotide sequence ID" value="XM_056214105.1"/>
</dbReference>
<dbReference type="EMBL" id="JAPEUX010000004">
    <property type="protein sequence ID" value="KAJ4353598.1"/>
    <property type="molecule type" value="Genomic_DNA"/>
</dbReference>
<feature type="compositionally biased region" description="Polar residues" evidence="1">
    <location>
        <begin position="542"/>
        <end position="551"/>
    </location>
</feature>
<proteinExistence type="predicted"/>
<keyword evidence="3" id="KW-1185">Reference proteome</keyword>
<protein>
    <submittedName>
        <fullName evidence="2">Uncharacterized protein</fullName>
    </submittedName>
</protein>
<feature type="region of interest" description="Disordered" evidence="1">
    <location>
        <begin position="536"/>
        <end position="562"/>
    </location>
</feature>
<evidence type="ECO:0000313" key="3">
    <source>
        <dbReference type="Proteomes" id="UP001140513"/>
    </source>
</evidence>
<name>A0A9W8XMP3_9PLEO</name>
<feature type="region of interest" description="Disordered" evidence="1">
    <location>
        <begin position="242"/>
        <end position="265"/>
    </location>
</feature>
<evidence type="ECO:0000256" key="1">
    <source>
        <dbReference type="SAM" id="MobiDB-lite"/>
    </source>
</evidence>
<organism evidence="2 3">
    <name type="scientific">Didymosphaeria variabile</name>
    <dbReference type="NCBI Taxonomy" id="1932322"/>
    <lineage>
        <taxon>Eukaryota</taxon>
        <taxon>Fungi</taxon>
        <taxon>Dikarya</taxon>
        <taxon>Ascomycota</taxon>
        <taxon>Pezizomycotina</taxon>
        <taxon>Dothideomycetes</taxon>
        <taxon>Pleosporomycetidae</taxon>
        <taxon>Pleosporales</taxon>
        <taxon>Massarineae</taxon>
        <taxon>Didymosphaeriaceae</taxon>
        <taxon>Didymosphaeria</taxon>
    </lineage>
</organism>
<feature type="compositionally biased region" description="Basic and acidic residues" evidence="1">
    <location>
        <begin position="553"/>
        <end position="562"/>
    </location>
</feature>
<dbReference type="Proteomes" id="UP001140513">
    <property type="component" value="Unassembled WGS sequence"/>
</dbReference>